<dbReference type="PANTHER" id="PTHR11177">
    <property type="entry name" value="CHITINASE"/>
    <property type="match status" value="1"/>
</dbReference>
<dbReference type="InterPro" id="IPR017853">
    <property type="entry name" value="GH"/>
</dbReference>
<evidence type="ECO:0000256" key="2">
    <source>
        <dbReference type="ARBA" id="ARBA00023295"/>
    </source>
</evidence>
<dbReference type="CDD" id="cd05325">
    <property type="entry name" value="carb_red_sniffer_like_SDR_c"/>
    <property type="match status" value="1"/>
</dbReference>
<evidence type="ECO:0000313" key="5">
    <source>
        <dbReference type="EMBL" id="PRP80298.1"/>
    </source>
</evidence>
<keyword evidence="6" id="KW-1185">Reference proteome</keyword>
<dbReference type="Gene3D" id="3.10.50.10">
    <property type="match status" value="1"/>
</dbReference>
<dbReference type="SUPFAM" id="SSF51445">
    <property type="entry name" value="(Trans)glycosidases"/>
    <property type="match status" value="1"/>
</dbReference>
<dbReference type="EMBL" id="MDYQ01000154">
    <property type="protein sequence ID" value="PRP80298.1"/>
    <property type="molecule type" value="Genomic_DNA"/>
</dbReference>
<dbReference type="GO" id="GO:0008061">
    <property type="term" value="F:chitin binding"/>
    <property type="evidence" value="ECO:0007669"/>
    <property type="project" value="InterPro"/>
</dbReference>
<dbReference type="InterPro" id="IPR050314">
    <property type="entry name" value="Glycosyl_Hydrlase_18"/>
</dbReference>
<organism evidence="5 6">
    <name type="scientific">Planoprotostelium fungivorum</name>
    <dbReference type="NCBI Taxonomy" id="1890364"/>
    <lineage>
        <taxon>Eukaryota</taxon>
        <taxon>Amoebozoa</taxon>
        <taxon>Evosea</taxon>
        <taxon>Variosea</taxon>
        <taxon>Cavosteliida</taxon>
        <taxon>Cavosteliaceae</taxon>
        <taxon>Planoprotostelium</taxon>
    </lineage>
</organism>
<dbReference type="Pfam" id="PF00106">
    <property type="entry name" value="adh_short"/>
    <property type="match status" value="1"/>
</dbReference>
<dbReference type="SMART" id="SM00636">
    <property type="entry name" value="Glyco_18"/>
    <property type="match status" value="1"/>
</dbReference>
<dbReference type="InterPro" id="IPR001223">
    <property type="entry name" value="Glyco_hydro18_cat"/>
</dbReference>
<name>A0A2P6N8M1_9EUKA</name>
<dbReference type="GO" id="GO:0005975">
    <property type="term" value="P:carbohydrate metabolic process"/>
    <property type="evidence" value="ECO:0007669"/>
    <property type="project" value="InterPro"/>
</dbReference>
<gene>
    <name evidence="5" type="ORF">PROFUN_11776</name>
</gene>
<dbReference type="PRINTS" id="PR00081">
    <property type="entry name" value="GDHRDH"/>
</dbReference>
<dbReference type="GO" id="GO:0004553">
    <property type="term" value="F:hydrolase activity, hydrolyzing O-glycosyl compounds"/>
    <property type="evidence" value="ECO:0007669"/>
    <property type="project" value="InterPro"/>
</dbReference>
<comment type="caution">
    <text evidence="5">The sequence shown here is derived from an EMBL/GenBank/DDBJ whole genome shotgun (WGS) entry which is preliminary data.</text>
</comment>
<dbReference type="OrthoDB" id="9876299at2759"/>
<dbReference type="PANTHER" id="PTHR11177:SF317">
    <property type="entry name" value="CHITINASE 12-RELATED"/>
    <property type="match status" value="1"/>
</dbReference>
<dbReference type="Proteomes" id="UP000241769">
    <property type="component" value="Unassembled WGS sequence"/>
</dbReference>
<accession>A0A2P6N8M1</accession>
<dbReference type="InterPro" id="IPR011583">
    <property type="entry name" value="Chitinase_II/V-like_cat"/>
</dbReference>
<dbReference type="Gene3D" id="3.20.20.80">
    <property type="entry name" value="Glycosidases"/>
    <property type="match status" value="1"/>
</dbReference>
<dbReference type="PROSITE" id="PS51910">
    <property type="entry name" value="GH18_2"/>
    <property type="match status" value="1"/>
</dbReference>
<dbReference type="InterPro" id="IPR002347">
    <property type="entry name" value="SDR_fam"/>
</dbReference>
<protein>
    <submittedName>
        <fullName evidence="5">Brain chitinase and chia</fullName>
    </submittedName>
</protein>
<keyword evidence="2 3" id="KW-0326">Glycosidase</keyword>
<evidence type="ECO:0000256" key="1">
    <source>
        <dbReference type="ARBA" id="ARBA00022801"/>
    </source>
</evidence>
<dbReference type="AlphaFoldDB" id="A0A2P6N8M1"/>
<reference evidence="5 6" key="1">
    <citation type="journal article" date="2018" name="Genome Biol. Evol.">
        <title>Multiple Roots of Fruiting Body Formation in Amoebozoa.</title>
        <authorList>
            <person name="Hillmann F."/>
            <person name="Forbes G."/>
            <person name="Novohradska S."/>
            <person name="Ferling I."/>
            <person name="Riege K."/>
            <person name="Groth M."/>
            <person name="Westermann M."/>
            <person name="Marz M."/>
            <person name="Spaller T."/>
            <person name="Winckler T."/>
            <person name="Schaap P."/>
            <person name="Glockner G."/>
        </authorList>
    </citation>
    <scope>NUCLEOTIDE SEQUENCE [LARGE SCALE GENOMIC DNA]</scope>
    <source>
        <strain evidence="5 6">Jena</strain>
    </source>
</reference>
<dbReference type="SUPFAM" id="SSF51735">
    <property type="entry name" value="NAD(P)-binding Rossmann-fold domains"/>
    <property type="match status" value="1"/>
</dbReference>
<dbReference type="STRING" id="1890364.A0A2P6N8M1"/>
<dbReference type="Gene3D" id="3.40.50.720">
    <property type="entry name" value="NAD(P)-binding Rossmann-like Domain"/>
    <property type="match status" value="1"/>
</dbReference>
<dbReference type="InParanoid" id="A0A2P6N8M1"/>
<feature type="domain" description="GH18" evidence="4">
    <location>
        <begin position="333"/>
        <end position="680"/>
    </location>
</feature>
<proteinExistence type="predicted"/>
<keyword evidence="1 3" id="KW-0378">Hydrolase</keyword>
<dbReference type="InterPro" id="IPR001579">
    <property type="entry name" value="Glyco_hydro_18_chit_AS"/>
</dbReference>
<dbReference type="InterPro" id="IPR036291">
    <property type="entry name" value="NAD(P)-bd_dom_sf"/>
</dbReference>
<evidence type="ECO:0000256" key="3">
    <source>
        <dbReference type="RuleBase" id="RU000489"/>
    </source>
</evidence>
<dbReference type="InterPro" id="IPR029070">
    <property type="entry name" value="Chitinase_insertion_sf"/>
</dbReference>
<dbReference type="PROSITE" id="PS01095">
    <property type="entry name" value="GH18_1"/>
    <property type="match status" value="1"/>
</dbReference>
<dbReference type="Pfam" id="PF00704">
    <property type="entry name" value="Glyco_hydro_18"/>
    <property type="match status" value="1"/>
</dbReference>
<dbReference type="SUPFAM" id="SSF54556">
    <property type="entry name" value="Chitinase insertion domain"/>
    <property type="match status" value="1"/>
</dbReference>
<evidence type="ECO:0000259" key="4">
    <source>
        <dbReference type="PROSITE" id="PS51910"/>
    </source>
</evidence>
<evidence type="ECO:0000313" key="6">
    <source>
        <dbReference type="Proteomes" id="UP000241769"/>
    </source>
</evidence>
<sequence length="682" mass="74683">MSSSANTDKIWLVSGANRGIGFSLVQNLVTRPNVVVYAGARDPYKATELQKLAAEHQNLYIVKLTSGSIEEAKDAAAVIEKRSGGLDYVIANAGIGNSGHRLKDVPVEDINEHFQVNVVGVLVLFQAVLPLLLKRPTRVFEAIGSSVASNANAHQLKDIKNGSYSLSKAALNYLVKRISVEHADEGLIAFTVHPGLVETDLTRELLALPEVASWRSSAIKPDASAIAVLAITDRANKETNGKYLNVDGTELPCCSWYSEINVTGLTFARGMTSVGGIDCLGMESLSIHPKSLSGAEYRELTHSFGHLYTDMRSTCTLVLFSLLCLTTVTLGEKWFVGYWSADTASGLPAGCNIPPESIPADRYTHLIWSFATFNSTTGRIDPLDAGLARRFVAIKHRNPKIKLLASFGGAGLDPNEFTKLTSTKKVADTFILDSVRWCRQYGLDGIDIDWEYPSEQDVPYVVPFFRGLRVAYEAEAASTHRARLLLTSAAVAGDWELDYYQPSAIQNYVDFFNLMLYDFYGTWMTTTGPLAPLYGNASNDLDIHTCVGDYLRRNVSISKLVFGFPNYAATWTQPINANYLYAPSNGTGGTAGRCSGGSGQISATDLKEVLAKHHADVKWDDASKTPYLAYGDQFLSFENTRSIDLKLDYLIQAGFPGGMMWVVDPDTQVADQIWNRLKNARP</sequence>